<feature type="region of interest" description="Disordered" evidence="1">
    <location>
        <begin position="62"/>
        <end position="123"/>
    </location>
</feature>
<protein>
    <submittedName>
        <fullName evidence="2">Uncharacterized protein</fullName>
    </submittedName>
</protein>
<reference evidence="2 3" key="1">
    <citation type="submission" date="2019-05" db="EMBL/GenBank/DDBJ databases">
        <title>Another draft genome of Portunus trituberculatus and its Hox gene families provides insights of decapod evolution.</title>
        <authorList>
            <person name="Jeong J.-H."/>
            <person name="Song I."/>
            <person name="Kim S."/>
            <person name="Choi T."/>
            <person name="Kim D."/>
            <person name="Ryu S."/>
            <person name="Kim W."/>
        </authorList>
    </citation>
    <scope>NUCLEOTIDE SEQUENCE [LARGE SCALE GENOMIC DNA]</scope>
    <source>
        <tissue evidence="2">Muscle</tissue>
    </source>
</reference>
<sequence>MGRYRRFRYQYRCIGTSLLCRTPPPPPVHVALPSVATLTSPDVSYSAITGWNSFSALTKLHEEEEVDPPSPRSTWHKFSRRLQISQHPKHPHFQGTPTVPDQESELQHSTTTDVHQPQDNLLN</sequence>
<accession>A0A5B7KEP4</accession>
<proteinExistence type="predicted"/>
<evidence type="ECO:0000313" key="2">
    <source>
        <dbReference type="EMBL" id="MPD05336.1"/>
    </source>
</evidence>
<organism evidence="2 3">
    <name type="scientific">Portunus trituberculatus</name>
    <name type="common">Swimming crab</name>
    <name type="synonym">Neptunus trituberculatus</name>
    <dbReference type="NCBI Taxonomy" id="210409"/>
    <lineage>
        <taxon>Eukaryota</taxon>
        <taxon>Metazoa</taxon>
        <taxon>Ecdysozoa</taxon>
        <taxon>Arthropoda</taxon>
        <taxon>Crustacea</taxon>
        <taxon>Multicrustacea</taxon>
        <taxon>Malacostraca</taxon>
        <taxon>Eumalacostraca</taxon>
        <taxon>Eucarida</taxon>
        <taxon>Decapoda</taxon>
        <taxon>Pleocyemata</taxon>
        <taxon>Brachyura</taxon>
        <taxon>Eubrachyura</taxon>
        <taxon>Portunoidea</taxon>
        <taxon>Portunidae</taxon>
        <taxon>Portuninae</taxon>
        <taxon>Portunus</taxon>
    </lineage>
</organism>
<feature type="compositionally biased region" description="Polar residues" evidence="1">
    <location>
        <begin position="95"/>
        <end position="123"/>
    </location>
</feature>
<name>A0A5B7KEP4_PORTR</name>
<gene>
    <name evidence="2" type="ORF">E2C01_101075</name>
</gene>
<dbReference type="AlphaFoldDB" id="A0A5B7KEP4"/>
<evidence type="ECO:0000256" key="1">
    <source>
        <dbReference type="SAM" id="MobiDB-lite"/>
    </source>
</evidence>
<evidence type="ECO:0000313" key="3">
    <source>
        <dbReference type="Proteomes" id="UP000324222"/>
    </source>
</evidence>
<comment type="caution">
    <text evidence="2">The sequence shown here is derived from an EMBL/GenBank/DDBJ whole genome shotgun (WGS) entry which is preliminary data.</text>
</comment>
<dbReference type="EMBL" id="VSRR010145510">
    <property type="protein sequence ID" value="MPD05336.1"/>
    <property type="molecule type" value="Genomic_DNA"/>
</dbReference>
<keyword evidence="3" id="KW-1185">Reference proteome</keyword>
<dbReference type="Proteomes" id="UP000324222">
    <property type="component" value="Unassembled WGS sequence"/>
</dbReference>